<dbReference type="InterPro" id="IPR035930">
    <property type="entry name" value="FomD-like_sf"/>
</dbReference>
<dbReference type="Gene3D" id="2.40.380.10">
    <property type="entry name" value="FomD-like"/>
    <property type="match status" value="1"/>
</dbReference>
<dbReference type="Proteomes" id="UP000654345">
    <property type="component" value="Unassembled WGS sequence"/>
</dbReference>
<dbReference type="PANTHER" id="PTHR41271">
    <property type="entry name" value="DUF402 DOMAIN-CONTAINING PROTEIN"/>
    <property type="match status" value="1"/>
</dbReference>
<dbReference type="InterPro" id="IPR007295">
    <property type="entry name" value="DUF402"/>
</dbReference>
<reference evidence="2 3" key="1">
    <citation type="journal article" date="2021" name="Int. J. Syst. Evol. Microbiol.">
        <title>Reticulibacter mediterranei gen. nov., sp. nov., within the new family Reticulibacteraceae fam. nov., and Ktedonospora formicarum gen. nov., sp. nov., Ktedonobacter robiniae sp. nov., Dictyobacter formicarum sp. nov. and Dictyobacter arantiisoli sp. nov., belonging to the class Ktedonobacteria.</title>
        <authorList>
            <person name="Yabe S."/>
            <person name="Zheng Y."/>
            <person name="Wang C.M."/>
            <person name="Sakai Y."/>
            <person name="Abe K."/>
            <person name="Yokota A."/>
            <person name="Donadio S."/>
            <person name="Cavaletti L."/>
            <person name="Monciardini P."/>
        </authorList>
    </citation>
    <scope>NUCLEOTIDE SEQUENCE [LARGE SCALE GENOMIC DNA]</scope>
    <source>
        <strain evidence="2 3">SOSP1-30</strain>
    </source>
</reference>
<dbReference type="SUPFAM" id="SSF159234">
    <property type="entry name" value="FomD-like"/>
    <property type="match status" value="1"/>
</dbReference>
<accession>A0ABQ3UI25</accession>
<evidence type="ECO:0000313" key="2">
    <source>
        <dbReference type="EMBL" id="GHO52363.1"/>
    </source>
</evidence>
<evidence type="ECO:0000313" key="3">
    <source>
        <dbReference type="Proteomes" id="UP000654345"/>
    </source>
</evidence>
<dbReference type="RefSeq" id="WP_201369279.1">
    <property type="nucleotide sequence ID" value="NZ_BNJG01000001.1"/>
</dbReference>
<dbReference type="Pfam" id="PF04167">
    <property type="entry name" value="DUF402"/>
    <property type="match status" value="1"/>
</dbReference>
<sequence length="182" mass="20971">MKTWQVDHPDGPDLQKKRFAMTRIDSREFSGYVSLLLLEHVREPLMVTLPGTEVCIADDGFLWLQHFPAGARYVVTSIFNAQRELVRWRVDIVARHYLNEQGMLTCEGLYLTIDVSPLGEIHLLGIVDLDEALRKQAVTSVMYETAWREADHLMLALEEDVFPCSGSVKRTWSACYQCYNQY</sequence>
<evidence type="ECO:0000259" key="1">
    <source>
        <dbReference type="Pfam" id="PF04167"/>
    </source>
</evidence>
<comment type="caution">
    <text evidence="2">The sequence shown here is derived from an EMBL/GenBank/DDBJ whole genome shotgun (WGS) entry which is preliminary data.</text>
</comment>
<name>A0ABQ3UI25_9CHLR</name>
<dbReference type="EMBL" id="BNJG01000001">
    <property type="protein sequence ID" value="GHO52363.1"/>
    <property type="molecule type" value="Genomic_DNA"/>
</dbReference>
<feature type="domain" description="DUF402" evidence="1">
    <location>
        <begin position="64"/>
        <end position="160"/>
    </location>
</feature>
<gene>
    <name evidence="2" type="ORF">KSB_08380</name>
</gene>
<protein>
    <recommendedName>
        <fullName evidence="1">DUF402 domain-containing protein</fullName>
    </recommendedName>
</protein>
<dbReference type="PANTHER" id="PTHR41271:SF1">
    <property type="entry name" value="DUF402 DOMAIN-CONTAINING PROTEIN"/>
    <property type="match status" value="1"/>
</dbReference>
<organism evidence="2 3">
    <name type="scientific">Ktedonobacter robiniae</name>
    <dbReference type="NCBI Taxonomy" id="2778365"/>
    <lineage>
        <taxon>Bacteria</taxon>
        <taxon>Bacillati</taxon>
        <taxon>Chloroflexota</taxon>
        <taxon>Ktedonobacteria</taxon>
        <taxon>Ktedonobacterales</taxon>
        <taxon>Ktedonobacteraceae</taxon>
        <taxon>Ktedonobacter</taxon>
    </lineage>
</organism>
<proteinExistence type="predicted"/>
<keyword evidence="3" id="KW-1185">Reference proteome</keyword>